<dbReference type="InterPro" id="IPR020568">
    <property type="entry name" value="Ribosomal_Su5_D2-typ_SF"/>
</dbReference>
<dbReference type="VEuPathDB" id="PiroplasmaDB:BBBOND_0110140"/>
<dbReference type="Proteomes" id="UP000033188">
    <property type="component" value="Chromosome 1"/>
</dbReference>
<dbReference type="InterPro" id="IPR013759">
    <property type="entry name" value="Topo_IIA_B_C"/>
</dbReference>
<dbReference type="Pfam" id="PF00986">
    <property type="entry name" value="DNA_gyraseB_C"/>
    <property type="match status" value="1"/>
</dbReference>
<comment type="catalytic activity">
    <reaction evidence="1 11">
        <text>ATP-dependent breakage, passage and rejoining of double-stranded DNA.</text>
        <dbReference type="EC" id="5.6.2.2"/>
    </reaction>
</comment>
<dbReference type="InterPro" id="IPR013506">
    <property type="entry name" value="Topo_IIA_bsu_dom2"/>
</dbReference>
<evidence type="ECO:0000256" key="8">
    <source>
        <dbReference type="ARBA" id="ARBA00023029"/>
    </source>
</evidence>
<dbReference type="InterPro" id="IPR006171">
    <property type="entry name" value="TOPRIM_dom"/>
</dbReference>
<evidence type="ECO:0000256" key="10">
    <source>
        <dbReference type="ARBA" id="ARBA00023235"/>
    </source>
</evidence>
<dbReference type="SUPFAM" id="SSF56719">
    <property type="entry name" value="Type II DNA topoisomerase"/>
    <property type="match status" value="1"/>
</dbReference>
<dbReference type="SUPFAM" id="SSF55874">
    <property type="entry name" value="ATPase domain of HSP90 chaperone/DNA topoisomerase II/histidine kinase"/>
    <property type="match status" value="1"/>
</dbReference>
<keyword evidence="7" id="KW-0460">Magnesium</keyword>
<dbReference type="KEGG" id="bbig:BBBOND_0110140"/>
<dbReference type="Pfam" id="PF02518">
    <property type="entry name" value="HATPase_c"/>
    <property type="match status" value="1"/>
</dbReference>
<dbReference type="PANTHER" id="PTHR45866">
    <property type="entry name" value="DNA GYRASE/TOPOISOMERASE SUBUNIT B"/>
    <property type="match status" value="1"/>
</dbReference>
<dbReference type="InterPro" id="IPR001241">
    <property type="entry name" value="Topo_IIA"/>
</dbReference>
<dbReference type="GO" id="GO:0003918">
    <property type="term" value="F:DNA topoisomerase type II (double strand cut, ATP-hydrolyzing) activity"/>
    <property type="evidence" value="ECO:0007669"/>
    <property type="project" value="UniProtKB-UniRule"/>
</dbReference>
<dbReference type="Gene3D" id="3.30.230.10">
    <property type="match status" value="1"/>
</dbReference>
<name>A0A061D1P7_BABBI</name>
<protein>
    <recommendedName>
        <fullName evidence="11">DNA topoisomerase 2</fullName>
        <ecNumber evidence="11">5.6.2.2</ecNumber>
    </recommendedName>
</protein>
<dbReference type="STRING" id="5866.A0A061D1P7"/>
<dbReference type="Gene3D" id="3.30.565.10">
    <property type="entry name" value="Histidine kinase-like ATPase, C-terminal domain"/>
    <property type="match status" value="1"/>
</dbReference>
<keyword evidence="5 11" id="KW-0547">Nucleotide-binding</keyword>
<comment type="subunit">
    <text evidence="11">Homodimer.</text>
</comment>
<keyword evidence="10 11" id="KW-0413">Isomerase</keyword>
<feature type="compositionally biased region" description="Basic and acidic residues" evidence="12">
    <location>
        <begin position="899"/>
        <end position="918"/>
    </location>
</feature>
<evidence type="ECO:0000256" key="4">
    <source>
        <dbReference type="ARBA" id="ARBA00022723"/>
    </source>
</evidence>
<feature type="region of interest" description="Disordered" evidence="12">
    <location>
        <begin position="899"/>
        <end position="922"/>
    </location>
</feature>
<keyword evidence="6 11" id="KW-0067">ATP-binding</keyword>
<evidence type="ECO:0000259" key="13">
    <source>
        <dbReference type="PROSITE" id="PS50880"/>
    </source>
</evidence>
<evidence type="ECO:0000256" key="2">
    <source>
        <dbReference type="ARBA" id="ARBA00001946"/>
    </source>
</evidence>
<feature type="domain" description="Toprim" evidence="13">
    <location>
        <begin position="687"/>
        <end position="837"/>
    </location>
</feature>
<dbReference type="RefSeq" id="XP_012766902.1">
    <property type="nucleotide sequence ID" value="XM_012911448.1"/>
</dbReference>
<dbReference type="InterPro" id="IPR036890">
    <property type="entry name" value="HATPase_C_sf"/>
</dbReference>
<evidence type="ECO:0000256" key="12">
    <source>
        <dbReference type="SAM" id="MobiDB-lite"/>
    </source>
</evidence>
<dbReference type="InterPro" id="IPR013760">
    <property type="entry name" value="Topo_IIA-like_dom_sf"/>
</dbReference>
<reference evidence="15" key="1">
    <citation type="journal article" date="2014" name="Nucleic Acids Res.">
        <title>The evolutionary dynamics of variant antigen genes in Babesia reveal a history of genomic innovation underlying host-parasite interaction.</title>
        <authorList>
            <person name="Jackson A.P."/>
            <person name="Otto T.D."/>
            <person name="Darby A."/>
            <person name="Ramaprasad A."/>
            <person name="Xia D."/>
            <person name="Echaide I.E."/>
            <person name="Farber M."/>
            <person name="Gahlot S."/>
            <person name="Gamble J."/>
            <person name="Gupta D."/>
            <person name="Gupta Y."/>
            <person name="Jackson L."/>
            <person name="Malandrin L."/>
            <person name="Malas T.B."/>
            <person name="Moussa E."/>
            <person name="Nair M."/>
            <person name="Reid A.J."/>
            <person name="Sanders M."/>
            <person name="Sharma J."/>
            <person name="Tracey A."/>
            <person name="Quail M.A."/>
            <person name="Weir W."/>
            <person name="Wastling J.M."/>
            <person name="Hall N."/>
            <person name="Willadsen P."/>
            <person name="Lingelbach K."/>
            <person name="Shiels B."/>
            <person name="Tait A."/>
            <person name="Berriman M."/>
            <person name="Allred D.R."/>
            <person name="Pain A."/>
        </authorList>
    </citation>
    <scope>NUCLEOTIDE SEQUENCE [LARGE SCALE GENOMIC DNA]</scope>
    <source>
        <strain evidence="15">Bond</strain>
    </source>
</reference>
<dbReference type="PANTHER" id="PTHR45866:SF1">
    <property type="entry name" value="DNA GYRASE SUBUNIT B, MITOCHONDRIAL"/>
    <property type="match status" value="1"/>
</dbReference>
<dbReference type="PROSITE" id="PS51257">
    <property type="entry name" value="PROKAR_LIPOPROTEIN"/>
    <property type="match status" value="1"/>
</dbReference>
<dbReference type="InterPro" id="IPR003594">
    <property type="entry name" value="HATPase_dom"/>
</dbReference>
<comment type="function">
    <text evidence="11">Control of topological states of DNA by transient breakage and subsequent rejoining of DNA strands. Topoisomerase II makes double-strand breaks.</text>
</comment>
<dbReference type="SMART" id="SM00387">
    <property type="entry name" value="HATPase_c"/>
    <property type="match status" value="1"/>
</dbReference>
<evidence type="ECO:0000256" key="7">
    <source>
        <dbReference type="ARBA" id="ARBA00022842"/>
    </source>
</evidence>
<keyword evidence="15" id="KW-1185">Reference proteome</keyword>
<evidence type="ECO:0000256" key="5">
    <source>
        <dbReference type="ARBA" id="ARBA00022741"/>
    </source>
</evidence>
<dbReference type="OrthoDB" id="276498at2759"/>
<dbReference type="GeneID" id="24563257"/>
<evidence type="ECO:0000256" key="3">
    <source>
        <dbReference type="ARBA" id="ARBA00010708"/>
    </source>
</evidence>
<evidence type="ECO:0000256" key="11">
    <source>
        <dbReference type="RuleBase" id="RU362094"/>
    </source>
</evidence>
<dbReference type="Pfam" id="PF01751">
    <property type="entry name" value="Toprim"/>
    <property type="match status" value="1"/>
</dbReference>
<gene>
    <name evidence="14" type="ORF">BBBOND_0110140</name>
</gene>
<accession>A0A061D1P7</accession>
<dbReference type="InterPro" id="IPR014721">
    <property type="entry name" value="Ribsml_uS5_D2-typ_fold_subgr"/>
</dbReference>
<dbReference type="Pfam" id="PF00204">
    <property type="entry name" value="DNA_gyraseB"/>
    <property type="match status" value="1"/>
</dbReference>
<keyword evidence="9 11" id="KW-0238">DNA-binding</keyword>
<dbReference type="GO" id="GO:0003677">
    <property type="term" value="F:DNA binding"/>
    <property type="evidence" value="ECO:0007669"/>
    <property type="project" value="UniProtKB-UniRule"/>
</dbReference>
<evidence type="ECO:0000313" key="15">
    <source>
        <dbReference type="Proteomes" id="UP000033188"/>
    </source>
</evidence>
<proteinExistence type="inferred from homology"/>
<dbReference type="PROSITE" id="PS50880">
    <property type="entry name" value="TOPRIM"/>
    <property type="match status" value="1"/>
</dbReference>
<evidence type="ECO:0000313" key="14">
    <source>
        <dbReference type="EMBL" id="CDR94716.1"/>
    </source>
</evidence>
<keyword evidence="4" id="KW-0479">Metal-binding</keyword>
<dbReference type="InterPro" id="IPR000565">
    <property type="entry name" value="Topo_IIA_B"/>
</dbReference>
<keyword evidence="8 11" id="KW-0799">Topoisomerase</keyword>
<dbReference type="GO" id="GO:0046872">
    <property type="term" value="F:metal ion binding"/>
    <property type="evidence" value="ECO:0007669"/>
    <property type="project" value="UniProtKB-KW"/>
</dbReference>
<dbReference type="GO" id="GO:0006265">
    <property type="term" value="P:DNA topological change"/>
    <property type="evidence" value="ECO:0007669"/>
    <property type="project" value="UniProtKB-UniRule"/>
</dbReference>
<organism evidence="14 15">
    <name type="scientific">Babesia bigemina</name>
    <dbReference type="NCBI Taxonomy" id="5866"/>
    <lineage>
        <taxon>Eukaryota</taxon>
        <taxon>Sar</taxon>
        <taxon>Alveolata</taxon>
        <taxon>Apicomplexa</taxon>
        <taxon>Aconoidasida</taxon>
        <taxon>Piroplasmida</taxon>
        <taxon>Babesiidae</taxon>
        <taxon>Babesia</taxon>
    </lineage>
</organism>
<dbReference type="PRINTS" id="PR00418">
    <property type="entry name" value="TPI2FAMILY"/>
</dbReference>
<evidence type="ECO:0000256" key="9">
    <source>
        <dbReference type="ARBA" id="ARBA00023125"/>
    </source>
</evidence>
<dbReference type="GO" id="GO:0005524">
    <property type="term" value="F:ATP binding"/>
    <property type="evidence" value="ECO:0007669"/>
    <property type="project" value="UniProtKB-UniRule"/>
</dbReference>
<dbReference type="AlphaFoldDB" id="A0A061D1P7"/>
<comment type="cofactor">
    <cofactor evidence="2">
        <name>Mg(2+)</name>
        <dbReference type="ChEBI" id="CHEBI:18420"/>
    </cofactor>
</comment>
<dbReference type="SMART" id="SM00433">
    <property type="entry name" value="TOP2c"/>
    <property type="match status" value="1"/>
</dbReference>
<dbReference type="OMA" id="QLWSTTM"/>
<dbReference type="PRINTS" id="PR01159">
    <property type="entry name" value="DNAGYRASEB"/>
</dbReference>
<dbReference type="EC" id="5.6.2.2" evidence="11"/>
<dbReference type="InterPro" id="IPR002288">
    <property type="entry name" value="DNA_gyrase_B_C"/>
</dbReference>
<comment type="similarity">
    <text evidence="11">Belongs to the type II topoisomerase family.</text>
</comment>
<evidence type="ECO:0000256" key="1">
    <source>
        <dbReference type="ARBA" id="ARBA00000185"/>
    </source>
</evidence>
<comment type="similarity">
    <text evidence="3">Belongs to the type II topoisomerase GyrB family.</text>
</comment>
<dbReference type="EMBL" id="LK391707">
    <property type="protein sequence ID" value="CDR94716.1"/>
    <property type="molecule type" value="Genomic_DNA"/>
</dbReference>
<dbReference type="SUPFAM" id="SSF54211">
    <property type="entry name" value="Ribosomal protein S5 domain 2-like"/>
    <property type="match status" value="1"/>
</dbReference>
<dbReference type="Gene3D" id="3.40.50.670">
    <property type="match status" value="1"/>
</dbReference>
<evidence type="ECO:0000256" key="6">
    <source>
        <dbReference type="ARBA" id="ARBA00022840"/>
    </source>
</evidence>
<sequence length="994" mass="110032">MRFRVWNHANCCAWWSAACAIWACAILLAAAPALAIAERFAGCSSWRSKARHGALEPFVATYTFRFHSEAGGSILNAEKQSSHMQSRKPFVGQRTTPSSAAAFIWAVSNDLPTVASAKPISKVSNRITRNDGKQGIYRKVELCAEKDDILDEDEDENIDITLDNDCDAVADDVNVNLCADGEINESVATVAEGDSVDDQNANSPDVPAPREVQYSTSDIVVLQGLDAVRKRPGMYIGNTGESGVHQLLFEILDNSVDEYLAGACNRITVTLRADGSAEVMDNGRGIPCEISESTGRSGLETVLTVLHSGGKFNDAATQTQDHEDEFYDTSVSRKFRSQHVRGLRKKLKDASNAPYEYSSGLHGVGLSVVNALSKWLHAEVYKGTRVYTMELSKGQVMSPLSMSRGQKRTGTKISFLPDYEDVFRIHHEHISDGECKGCVEAFHFDTVRTRVEELSYVNPMLTLRLVDERKVNEDGTFWEETFMHKGGTREFLQDIIKDRTPLYKAANIINIRGKSNGVEVETSLSWSAEPSAAQLRGFANNVSTVAGTHIDGFKAAITKAVNHCCRRSGYFKAKAPPLSGEFIREGMTAIVSVKLMGAEFDGQTKSKLGNQVARTAVERIVSYQMIEILEKHPQLLLAIYNKSLASKKAFEAAKHAKELAQQKNANFLTTGLPTKLSDCTSNDMDATEIFIVEGESAAGNAKQARNRRFQAVLPLKGKILNIEKINSDLKVMENEEIKLLISSLGIAVNPRTWRQDTLTHVETMVPTGTQEIVLGETEDGGKILSPLPPLPLRYGKIILLTDADVDGAHLRILLLGLLFRICPQLYEHGRVYVACPPLYRITNMRRSSSSKGDGQSRSAYTYAWSEDELPEALQREMSSRQAGRVGDQSGKMLDIFSEKSEESTDDRAGDRPTHKLSDSRGLSVQRFKGLGEMMAQQLWDTTMDPEKRVLRRISVQDGLRASQMLELLMGSDVQQRKEFIFANSDTFQLQDLDR</sequence>